<evidence type="ECO:0000256" key="1">
    <source>
        <dbReference type="ARBA" id="ARBA00000971"/>
    </source>
</evidence>
<dbReference type="EC" id="5.2.1.8" evidence="3 12"/>
<dbReference type="PANTHER" id="PTHR30560">
    <property type="entry name" value="TRIGGER FACTOR CHAPERONE AND PEPTIDYL-PROLYL CIS/TRANS ISOMERASE"/>
    <property type="match status" value="1"/>
</dbReference>
<protein>
    <recommendedName>
        <fullName evidence="4 12">Trigger factor</fullName>
        <shortName evidence="12">TF</shortName>
        <ecNumber evidence="3 12">5.2.1.8</ecNumber>
    </recommendedName>
    <alternativeName>
        <fullName evidence="11 12">PPIase</fullName>
    </alternativeName>
</protein>
<dbReference type="SUPFAM" id="SSF109998">
    <property type="entry name" value="Triger factor/SurA peptide-binding domain-like"/>
    <property type="match status" value="1"/>
</dbReference>
<feature type="coiled-coil region" evidence="15">
    <location>
        <begin position="261"/>
        <end position="288"/>
    </location>
</feature>
<keyword evidence="5 12" id="KW-0132">Cell division</keyword>
<dbReference type="PANTHER" id="PTHR30560:SF3">
    <property type="entry name" value="TRIGGER FACTOR-LIKE PROTEIN TIG, CHLOROPLASTIC"/>
    <property type="match status" value="1"/>
</dbReference>
<dbReference type="GO" id="GO:0015031">
    <property type="term" value="P:protein transport"/>
    <property type="evidence" value="ECO:0007669"/>
    <property type="project" value="UniProtKB-UniRule"/>
</dbReference>
<dbReference type="Proteomes" id="UP000036756">
    <property type="component" value="Unassembled WGS sequence"/>
</dbReference>
<evidence type="ECO:0000256" key="15">
    <source>
        <dbReference type="SAM" id="Coils"/>
    </source>
</evidence>
<keyword evidence="15" id="KW-0175">Coiled coil</keyword>
<evidence type="ECO:0000259" key="16">
    <source>
        <dbReference type="PROSITE" id="PS50059"/>
    </source>
</evidence>
<evidence type="ECO:0000313" key="17">
    <source>
        <dbReference type="EMBL" id="KMT22760.1"/>
    </source>
</evidence>
<dbReference type="GO" id="GO:0051301">
    <property type="term" value="P:cell division"/>
    <property type="evidence" value="ECO:0007669"/>
    <property type="project" value="UniProtKB-KW"/>
</dbReference>
<keyword evidence="12" id="KW-0963">Cytoplasm</keyword>
<dbReference type="SUPFAM" id="SSF54534">
    <property type="entry name" value="FKBP-like"/>
    <property type="match status" value="1"/>
</dbReference>
<evidence type="ECO:0000256" key="12">
    <source>
        <dbReference type="HAMAP-Rule" id="MF_00303"/>
    </source>
</evidence>
<dbReference type="Gene3D" id="3.10.50.40">
    <property type="match status" value="1"/>
</dbReference>
<evidence type="ECO:0000256" key="13">
    <source>
        <dbReference type="PROSITE-ProRule" id="PRU00277"/>
    </source>
</evidence>
<evidence type="ECO:0000256" key="9">
    <source>
        <dbReference type="ARBA" id="ARBA00023306"/>
    </source>
</evidence>
<keyword evidence="9 12" id="KW-0131">Cell cycle</keyword>
<keyword evidence="7 12" id="KW-0143">Chaperone</keyword>
<dbReference type="InterPro" id="IPR037041">
    <property type="entry name" value="Trigger_fac_C_sf"/>
</dbReference>
<organism evidence="17 18">
    <name type="scientific">Clostridium cylindrosporum DSM 605</name>
    <dbReference type="NCBI Taxonomy" id="1121307"/>
    <lineage>
        <taxon>Bacteria</taxon>
        <taxon>Bacillati</taxon>
        <taxon>Bacillota</taxon>
        <taxon>Clostridia</taxon>
        <taxon>Eubacteriales</taxon>
        <taxon>Clostridiaceae</taxon>
        <taxon>Clostridium</taxon>
    </lineage>
</organism>
<reference evidence="17 18" key="1">
    <citation type="submission" date="2015-06" db="EMBL/GenBank/DDBJ databases">
        <title>Draft genome sequence of the purine-degrading Clostridium cylindrosporum HC-1 (DSM 605).</title>
        <authorList>
            <person name="Poehlein A."/>
            <person name="Schiel-Bengelsdorf B."/>
            <person name="Bengelsdorf F."/>
            <person name="Daniel R."/>
            <person name="Duerre P."/>
        </authorList>
    </citation>
    <scope>NUCLEOTIDE SEQUENCE [LARGE SCALE GENOMIC DNA]</scope>
    <source>
        <strain evidence="17 18">DSM 605</strain>
    </source>
</reference>
<evidence type="ECO:0000313" key="18">
    <source>
        <dbReference type="Proteomes" id="UP000036756"/>
    </source>
</evidence>
<gene>
    <name evidence="12 17" type="primary">tig</name>
    <name evidence="17" type="ORF">CLCY_11c00940</name>
</gene>
<evidence type="ECO:0000256" key="7">
    <source>
        <dbReference type="ARBA" id="ARBA00023186"/>
    </source>
</evidence>
<comment type="function">
    <text evidence="10 12">Involved in protein export. Acts as a chaperone by maintaining the newly synthesized protein in an open conformation. Functions as a peptidyl-prolyl cis-trans isomerase.</text>
</comment>
<feature type="domain" description="PPIase FKBP-type" evidence="16">
    <location>
        <begin position="163"/>
        <end position="248"/>
    </location>
</feature>
<dbReference type="GO" id="GO:0005737">
    <property type="term" value="C:cytoplasm"/>
    <property type="evidence" value="ECO:0007669"/>
    <property type="project" value="UniProtKB-SubCell"/>
</dbReference>
<dbReference type="PIRSF" id="PIRSF003095">
    <property type="entry name" value="Trigger_factor"/>
    <property type="match status" value="1"/>
</dbReference>
<dbReference type="STRING" id="1121307.CLCY_11c00940"/>
<evidence type="ECO:0000256" key="4">
    <source>
        <dbReference type="ARBA" id="ARBA00016902"/>
    </source>
</evidence>
<dbReference type="Pfam" id="PF00254">
    <property type="entry name" value="FKBP_C"/>
    <property type="match status" value="1"/>
</dbReference>
<comment type="subcellular location">
    <subcellularLocation>
        <location evidence="12">Cytoplasm</location>
    </subcellularLocation>
    <text evidence="12">About half TF is bound to the ribosome near the polypeptide exit tunnel while the other half is free in the cytoplasm.</text>
</comment>
<dbReference type="PROSITE" id="PS50059">
    <property type="entry name" value="FKBP_PPIASE"/>
    <property type="match status" value="1"/>
</dbReference>
<dbReference type="InterPro" id="IPR036611">
    <property type="entry name" value="Trigger_fac_ribosome-bd_sf"/>
</dbReference>
<dbReference type="OrthoDB" id="9767721at2"/>
<evidence type="ECO:0000256" key="3">
    <source>
        <dbReference type="ARBA" id="ARBA00013194"/>
    </source>
</evidence>
<evidence type="ECO:0000256" key="2">
    <source>
        <dbReference type="ARBA" id="ARBA00005464"/>
    </source>
</evidence>
<dbReference type="InterPro" id="IPR008881">
    <property type="entry name" value="Trigger_fac_ribosome-bd_bac"/>
</dbReference>
<dbReference type="HAMAP" id="MF_00303">
    <property type="entry name" value="Trigger_factor_Tig"/>
    <property type="match status" value="1"/>
</dbReference>
<dbReference type="AlphaFoldDB" id="A0A0J8D9M8"/>
<evidence type="ECO:0000256" key="8">
    <source>
        <dbReference type="ARBA" id="ARBA00023235"/>
    </source>
</evidence>
<dbReference type="FunFam" id="3.10.50.40:FF:000001">
    <property type="entry name" value="Trigger factor"/>
    <property type="match status" value="1"/>
</dbReference>
<evidence type="ECO:0000256" key="11">
    <source>
        <dbReference type="ARBA" id="ARBA00029986"/>
    </source>
</evidence>
<dbReference type="SUPFAM" id="SSF102735">
    <property type="entry name" value="Trigger factor ribosome-binding domain"/>
    <property type="match status" value="1"/>
</dbReference>
<name>A0A0J8D9M8_CLOCY</name>
<comment type="catalytic activity">
    <reaction evidence="1 12 13">
        <text>[protein]-peptidylproline (omega=180) = [protein]-peptidylproline (omega=0)</text>
        <dbReference type="Rhea" id="RHEA:16237"/>
        <dbReference type="Rhea" id="RHEA-COMP:10747"/>
        <dbReference type="Rhea" id="RHEA-COMP:10748"/>
        <dbReference type="ChEBI" id="CHEBI:83833"/>
        <dbReference type="ChEBI" id="CHEBI:83834"/>
        <dbReference type="EC" id="5.2.1.8"/>
    </reaction>
</comment>
<comment type="domain">
    <text evidence="12">Consists of 3 domains; the N-terminus binds the ribosome, the middle domain has PPIase activity, while the C-terminus has intrinsic chaperone activity on its own.</text>
</comment>
<dbReference type="Pfam" id="PF05698">
    <property type="entry name" value="Trigger_C"/>
    <property type="match status" value="1"/>
</dbReference>
<evidence type="ECO:0000256" key="14">
    <source>
        <dbReference type="RuleBase" id="RU003914"/>
    </source>
</evidence>
<dbReference type="InterPro" id="IPR027304">
    <property type="entry name" value="Trigger_fact/SurA_dom_sf"/>
</dbReference>
<dbReference type="InterPro" id="IPR008880">
    <property type="entry name" value="Trigger_fac_C"/>
</dbReference>
<dbReference type="GO" id="GO:0043335">
    <property type="term" value="P:protein unfolding"/>
    <property type="evidence" value="ECO:0007669"/>
    <property type="project" value="TreeGrafter"/>
</dbReference>
<dbReference type="NCBIfam" id="TIGR00115">
    <property type="entry name" value="tig"/>
    <property type="match status" value="1"/>
</dbReference>
<dbReference type="InterPro" id="IPR005215">
    <property type="entry name" value="Trig_fac"/>
</dbReference>
<dbReference type="EMBL" id="LFVU01000005">
    <property type="protein sequence ID" value="KMT22760.1"/>
    <property type="molecule type" value="Genomic_DNA"/>
</dbReference>
<dbReference type="GO" id="GO:0051083">
    <property type="term" value="P:'de novo' cotranslational protein folding"/>
    <property type="evidence" value="ECO:0007669"/>
    <property type="project" value="TreeGrafter"/>
</dbReference>
<sequence length="429" mass="48350">MSVKVEKLEKNAVKLEITVSAEKFNEALNKSYKKNAKKFNIPGFRKGKAPMNVIIQYYGEGVLYDDAINFACEASYPAAIEENKIEPVDYPEIDVVSIGKGEDLVYTATVTVKPEVKLGDYKGVEVNKVEYKVTEEDVEAEVNSMREKAARMVSKEDGEVNEGDIAVIDFEGFVDDTAFEGGKGENFELTIGSGTFIPGFEDQLKGTKAGESKDVNVTFPEDYRVEELAGKPALFKVTVNEIKVKEVPELDDEFVKDVSEFDTVDELKADIKKKLEEANEEKAKREFEDAVIKKITDASEVEVPDVMIEREVDFMVKDLDMKLKYQGLDINKYMELLGMTMDKLRSDFREVSANRVKTNLVVTAIAKAENLEVTEEELLNRAEEIAKRYGEKDLEKMRDIILTAERESIKEEISNNKVVDLIVENSKAI</sequence>
<accession>A0A0J8D9M8</accession>
<comment type="similarity">
    <text evidence="2 12 14">Belongs to the FKBP-type PPIase family. Tig subfamily.</text>
</comment>
<dbReference type="GO" id="GO:0044183">
    <property type="term" value="F:protein folding chaperone"/>
    <property type="evidence" value="ECO:0007669"/>
    <property type="project" value="TreeGrafter"/>
</dbReference>
<dbReference type="Pfam" id="PF05697">
    <property type="entry name" value="Trigger_N"/>
    <property type="match status" value="1"/>
</dbReference>
<dbReference type="Gene3D" id="1.10.3120.10">
    <property type="entry name" value="Trigger factor, C-terminal domain"/>
    <property type="match status" value="1"/>
</dbReference>
<dbReference type="InterPro" id="IPR001179">
    <property type="entry name" value="PPIase_FKBP_dom"/>
</dbReference>
<evidence type="ECO:0000256" key="10">
    <source>
        <dbReference type="ARBA" id="ARBA00024849"/>
    </source>
</evidence>
<dbReference type="GO" id="GO:0003755">
    <property type="term" value="F:peptidyl-prolyl cis-trans isomerase activity"/>
    <property type="evidence" value="ECO:0007669"/>
    <property type="project" value="UniProtKB-UniRule"/>
</dbReference>
<dbReference type="RefSeq" id="WP_048569772.1">
    <property type="nucleotide sequence ID" value="NZ_LFVU01000005.1"/>
</dbReference>
<dbReference type="InterPro" id="IPR046357">
    <property type="entry name" value="PPIase_dom_sf"/>
</dbReference>
<comment type="caution">
    <text evidence="17">The sequence shown here is derived from an EMBL/GenBank/DDBJ whole genome shotgun (WGS) entry which is preliminary data.</text>
</comment>
<keyword evidence="8 12" id="KW-0413">Isomerase</keyword>
<evidence type="ECO:0000256" key="6">
    <source>
        <dbReference type="ARBA" id="ARBA00023110"/>
    </source>
</evidence>
<dbReference type="PATRIC" id="fig|1121307.3.peg.211"/>
<dbReference type="GO" id="GO:0043022">
    <property type="term" value="F:ribosome binding"/>
    <property type="evidence" value="ECO:0007669"/>
    <property type="project" value="TreeGrafter"/>
</dbReference>
<evidence type="ECO:0000256" key="5">
    <source>
        <dbReference type="ARBA" id="ARBA00022618"/>
    </source>
</evidence>
<keyword evidence="6 12" id="KW-0697">Rotamase</keyword>
<proteinExistence type="inferred from homology"/>
<dbReference type="Gene3D" id="3.30.70.1050">
    <property type="entry name" value="Trigger factor ribosome-binding domain"/>
    <property type="match status" value="1"/>
</dbReference>
<keyword evidence="18" id="KW-1185">Reference proteome</keyword>